<dbReference type="PANTHER" id="PTHR11571">
    <property type="entry name" value="GLUTATHIONE S-TRANSFERASE"/>
    <property type="match status" value="1"/>
</dbReference>
<dbReference type="InterPro" id="IPR036282">
    <property type="entry name" value="Glutathione-S-Trfase_C_sf"/>
</dbReference>
<proteinExistence type="inferred from homology"/>
<feature type="domain" description="GST C-terminal" evidence="5">
    <location>
        <begin position="195"/>
        <end position="316"/>
    </location>
</feature>
<comment type="function">
    <text evidence="3">S-crystallins are structural components of squids and octopi eye lens. Contains relatively little if any GST activity.</text>
</comment>
<dbReference type="GO" id="GO:0004364">
    <property type="term" value="F:glutathione transferase activity"/>
    <property type="evidence" value="ECO:0007669"/>
    <property type="project" value="TreeGrafter"/>
</dbReference>
<keyword evidence="2" id="KW-0273">Eye lens protein</keyword>
<dbReference type="SFLD" id="SFLDS00019">
    <property type="entry name" value="Glutathione_Transferase_(cytos"/>
    <property type="match status" value="1"/>
</dbReference>
<dbReference type="InterPro" id="IPR004046">
    <property type="entry name" value="GST_C"/>
</dbReference>
<gene>
    <name evidence="6" type="ORF">LSH36_26g13019</name>
</gene>
<organism evidence="6 7">
    <name type="scientific">Paralvinella palmiformis</name>
    <dbReference type="NCBI Taxonomy" id="53620"/>
    <lineage>
        <taxon>Eukaryota</taxon>
        <taxon>Metazoa</taxon>
        <taxon>Spiralia</taxon>
        <taxon>Lophotrochozoa</taxon>
        <taxon>Annelida</taxon>
        <taxon>Polychaeta</taxon>
        <taxon>Sedentaria</taxon>
        <taxon>Canalipalpata</taxon>
        <taxon>Terebellida</taxon>
        <taxon>Terebelliformia</taxon>
        <taxon>Alvinellidae</taxon>
        <taxon>Paralvinella</taxon>
    </lineage>
</organism>
<evidence type="ECO:0000259" key="5">
    <source>
        <dbReference type="PROSITE" id="PS50405"/>
    </source>
</evidence>
<dbReference type="PROSITE" id="PS50405">
    <property type="entry name" value="GST_CTER"/>
    <property type="match status" value="1"/>
</dbReference>
<dbReference type="CDD" id="cd03192">
    <property type="entry name" value="GST_C_Sigma_like"/>
    <property type="match status" value="1"/>
</dbReference>
<dbReference type="InterPro" id="IPR004045">
    <property type="entry name" value="Glutathione_S-Trfase_N"/>
</dbReference>
<reference evidence="6" key="1">
    <citation type="journal article" date="2023" name="Mol. Biol. Evol.">
        <title>Third-Generation Sequencing Reveals the Adaptive Role of the Epigenome in Three Deep-Sea Polychaetes.</title>
        <authorList>
            <person name="Perez M."/>
            <person name="Aroh O."/>
            <person name="Sun Y."/>
            <person name="Lan Y."/>
            <person name="Juniper S.K."/>
            <person name="Young C.R."/>
            <person name="Angers B."/>
            <person name="Qian P.Y."/>
        </authorList>
    </citation>
    <scope>NUCLEOTIDE SEQUENCE</scope>
    <source>
        <strain evidence="6">P08H-3</strain>
    </source>
</reference>
<dbReference type="InterPro" id="IPR050213">
    <property type="entry name" value="GST_superfamily"/>
</dbReference>
<evidence type="ECO:0000313" key="6">
    <source>
        <dbReference type="EMBL" id="KAK2167610.1"/>
    </source>
</evidence>
<comment type="caution">
    <text evidence="6">The sequence shown here is derived from an EMBL/GenBank/DDBJ whole genome shotgun (WGS) entry which is preliminary data.</text>
</comment>
<evidence type="ECO:0000256" key="3">
    <source>
        <dbReference type="ARBA" id="ARBA00049616"/>
    </source>
</evidence>
<comment type="similarity">
    <text evidence="1">Belongs to the GST superfamily.</text>
</comment>
<dbReference type="PANTHER" id="PTHR11571:SF150">
    <property type="entry name" value="GLUTATHIONE S-TRANSFERASE"/>
    <property type="match status" value="1"/>
</dbReference>
<dbReference type="FunFam" id="3.40.30.10:FF:000035">
    <property type="entry name" value="hematopoietic prostaglandin D synthase"/>
    <property type="match status" value="1"/>
</dbReference>
<dbReference type="GO" id="GO:0006749">
    <property type="term" value="P:glutathione metabolic process"/>
    <property type="evidence" value="ECO:0007669"/>
    <property type="project" value="TreeGrafter"/>
</dbReference>
<evidence type="ECO:0000256" key="1">
    <source>
        <dbReference type="ARBA" id="ARBA00007409"/>
    </source>
</evidence>
<dbReference type="GO" id="GO:0005212">
    <property type="term" value="F:structural constituent of eye lens"/>
    <property type="evidence" value="ECO:0007669"/>
    <property type="project" value="UniProtKB-KW"/>
</dbReference>
<evidence type="ECO:0000259" key="4">
    <source>
        <dbReference type="PROSITE" id="PS50404"/>
    </source>
</evidence>
<feature type="domain" description="GST N-terminal" evidence="4">
    <location>
        <begin position="117"/>
        <end position="193"/>
    </location>
</feature>
<keyword evidence="7" id="KW-1185">Reference proteome</keyword>
<dbReference type="SFLD" id="SFLDG01205">
    <property type="entry name" value="AMPS.1"/>
    <property type="match status" value="1"/>
</dbReference>
<dbReference type="CDD" id="cd03039">
    <property type="entry name" value="GST_N_Sigma_like"/>
    <property type="match status" value="1"/>
</dbReference>
<dbReference type="InterPro" id="IPR040079">
    <property type="entry name" value="Glutathione_S-Trfase"/>
</dbReference>
<accession>A0AAD9KBH4</accession>
<sequence length="316" mass="35343">MRTTEIVPLESLRSGSEIDGDFINSELNAGTGRGSSPARQSLVFNSGEASGRKEAYQSVPKPGAESAFRITGIRVVVGSSSQTGSAYSPRLILVRSGCVVADGQEAPSSDRFKPIMSTFKLTYFNGRGRAEVSRWIFAAAGKEYQDIRIERDQWNEMKKNLPFGVPYLEMDDFKLSQSNTIARFLARRFGLAGKNDLEEAKSDMVVDCVEEMLKPLFHLMFYAIEDQKSDLGKRWEEEQKPTFLRNLENLLISNNGGDNYFVGDSLTWADMSVAFGLTWIKDLDYGPYPKLKALKERVESNPGIAAWIAKRPKSDF</sequence>
<dbReference type="EMBL" id="JAODUP010000026">
    <property type="protein sequence ID" value="KAK2167610.1"/>
    <property type="molecule type" value="Genomic_DNA"/>
</dbReference>
<dbReference type="SFLD" id="SFLDG00363">
    <property type="entry name" value="AMPS_(cytGST):_Alpha-__Mu-__Pi"/>
    <property type="match status" value="1"/>
</dbReference>
<dbReference type="FunFam" id="1.20.1050.10:FF:000030">
    <property type="entry name" value="Glutathione S-transferase S1"/>
    <property type="match status" value="1"/>
</dbReference>
<dbReference type="InterPro" id="IPR010987">
    <property type="entry name" value="Glutathione-S-Trfase_C-like"/>
</dbReference>
<dbReference type="InterPro" id="IPR036249">
    <property type="entry name" value="Thioredoxin-like_sf"/>
</dbReference>
<evidence type="ECO:0000256" key="2">
    <source>
        <dbReference type="ARBA" id="ARBA00022613"/>
    </source>
</evidence>
<dbReference type="PROSITE" id="PS50404">
    <property type="entry name" value="GST_NTER"/>
    <property type="match status" value="1"/>
</dbReference>
<dbReference type="SUPFAM" id="SSF52833">
    <property type="entry name" value="Thioredoxin-like"/>
    <property type="match status" value="1"/>
</dbReference>
<dbReference type="Proteomes" id="UP001208570">
    <property type="component" value="Unassembled WGS sequence"/>
</dbReference>
<evidence type="ECO:0008006" key="8">
    <source>
        <dbReference type="Google" id="ProtNLM"/>
    </source>
</evidence>
<dbReference type="Gene3D" id="1.20.1050.130">
    <property type="match status" value="1"/>
</dbReference>
<evidence type="ECO:0000313" key="7">
    <source>
        <dbReference type="Proteomes" id="UP001208570"/>
    </source>
</evidence>
<dbReference type="Pfam" id="PF02798">
    <property type="entry name" value="GST_N"/>
    <property type="match status" value="1"/>
</dbReference>
<dbReference type="Pfam" id="PF14497">
    <property type="entry name" value="GST_C_3"/>
    <property type="match status" value="1"/>
</dbReference>
<name>A0AAD9KBH4_9ANNE</name>
<dbReference type="SUPFAM" id="SSF47616">
    <property type="entry name" value="GST C-terminal domain-like"/>
    <property type="match status" value="1"/>
</dbReference>
<dbReference type="AlphaFoldDB" id="A0AAD9KBH4"/>
<protein>
    <recommendedName>
        <fullName evidence="8">Glutathione S-transferase</fullName>
    </recommendedName>
</protein>